<dbReference type="InterPro" id="IPR001387">
    <property type="entry name" value="Cro/C1-type_HTH"/>
</dbReference>
<dbReference type="EMBL" id="BK015396">
    <property type="protein sequence ID" value="DAE04874.1"/>
    <property type="molecule type" value="Genomic_DNA"/>
</dbReference>
<sequence>MNPKLSEDIRLAIGERSYGQVAVATGISKSTLSRMVNQTYKRAISPSLLWKLSATAQNNMTFELLMHDANFSDSEIAKYRIEYEVGNSNDTNTAGTFINNVIYSLLSSASDNHTAFTHETKLYDGTVGELKIVTGEKAAPSIYIIDGTDAASATANSDKVVCELLGRCVLSSAREKCKVSIVTPSNLLFAEISSVASSIANQVILVNSTGEAVIERNRI</sequence>
<proteinExistence type="predicted"/>
<reference evidence="1" key="1">
    <citation type="journal article" date="2021" name="Proc. Natl. Acad. Sci. U.S.A.">
        <title>A Catalog of Tens of Thousands of Viruses from Human Metagenomes Reveals Hidden Associations with Chronic Diseases.</title>
        <authorList>
            <person name="Tisza M.J."/>
            <person name="Buck C.B."/>
        </authorList>
    </citation>
    <scope>NUCLEOTIDE SEQUENCE</scope>
    <source>
        <strain evidence="1">CtPxx43</strain>
    </source>
</reference>
<evidence type="ECO:0000313" key="1">
    <source>
        <dbReference type="EMBL" id="DAE04874.1"/>
    </source>
</evidence>
<dbReference type="CDD" id="cd00093">
    <property type="entry name" value="HTH_XRE"/>
    <property type="match status" value="1"/>
</dbReference>
<accession>A0A8S5PD18</accession>
<organism evidence="1">
    <name type="scientific">Siphoviridae sp. ctPxx43</name>
    <dbReference type="NCBI Taxonomy" id="2825489"/>
    <lineage>
        <taxon>Viruses</taxon>
        <taxon>Duplodnaviria</taxon>
        <taxon>Heunggongvirae</taxon>
        <taxon>Uroviricota</taxon>
        <taxon>Caudoviricetes</taxon>
    </lineage>
</organism>
<protein>
    <submittedName>
        <fullName evidence="1">Helix-turn-helix domain protein</fullName>
    </submittedName>
</protein>
<name>A0A8S5PD18_9CAUD</name>